<accession>A0A060HUT3</accession>
<dbReference type="EMBL" id="CP007536">
    <property type="protein sequence ID" value="AIC16832.1"/>
    <property type="molecule type" value="Genomic_DNA"/>
</dbReference>
<organism evidence="1 2">
    <name type="scientific">Nitrososphaera viennensis EN76</name>
    <dbReference type="NCBI Taxonomy" id="926571"/>
    <lineage>
        <taxon>Archaea</taxon>
        <taxon>Nitrososphaerota</taxon>
        <taxon>Nitrososphaeria</taxon>
        <taxon>Nitrososphaerales</taxon>
        <taxon>Nitrososphaeraceae</taxon>
        <taxon>Nitrososphaera</taxon>
    </lineage>
</organism>
<gene>
    <name evidence="1" type="ORF">NVIE_025620</name>
</gene>
<evidence type="ECO:0000313" key="1">
    <source>
        <dbReference type="EMBL" id="AIC16832.1"/>
    </source>
</evidence>
<keyword evidence="2" id="KW-1185">Reference proteome</keyword>
<protein>
    <submittedName>
        <fullName evidence="1">Uncharacterized protein</fullName>
    </submittedName>
</protein>
<reference evidence="1 2" key="1">
    <citation type="journal article" date="2014" name="Int. J. Syst. Evol. Microbiol.">
        <title>Nitrososphaera viennensis gen. nov., sp. nov., an aerobic and mesophilic, ammonia-oxidizing archaeon from soil and a member of the archaeal phylum Thaumarchaeota.</title>
        <authorList>
            <person name="Stieglmeier M."/>
            <person name="Klingl A."/>
            <person name="Alves R.J."/>
            <person name="Rittmann S.K."/>
            <person name="Melcher M."/>
            <person name="Leisch N."/>
            <person name="Schleper C."/>
        </authorList>
    </citation>
    <scope>NUCLEOTIDE SEQUENCE [LARGE SCALE GENOMIC DNA]</scope>
    <source>
        <strain evidence="1">EN76</strain>
    </source>
</reference>
<sequence>MNQRGFPARLTHINGSAAGVREYCDACGITTFVWYEYKGYHYLVESNLPSTTLVPILRSMP</sequence>
<dbReference type="RefSeq" id="WP_075055507.1">
    <property type="nucleotide sequence ID" value="NZ_CP007536.1"/>
</dbReference>
<name>A0A060HUT3_9ARCH</name>
<dbReference type="GeneID" id="74947799"/>
<dbReference type="Proteomes" id="UP000027093">
    <property type="component" value="Chromosome"/>
</dbReference>
<proteinExistence type="predicted"/>
<dbReference type="HOGENOM" id="CLU_2911668_0_0_2"/>
<dbReference type="STRING" id="926571.NVIE_025620"/>
<evidence type="ECO:0000313" key="2">
    <source>
        <dbReference type="Proteomes" id="UP000027093"/>
    </source>
</evidence>
<dbReference type="KEGG" id="nvn:NVIE_025620"/>
<dbReference type="AlphaFoldDB" id="A0A060HUT3"/>